<dbReference type="InterPro" id="IPR004360">
    <property type="entry name" value="Glyas_Fos-R_dOase_dom"/>
</dbReference>
<name>A0A895XKA7_9ACTN</name>
<dbReference type="EMBL" id="CP070496">
    <property type="protein sequence ID" value="QSB05477.1"/>
    <property type="molecule type" value="Genomic_DNA"/>
</dbReference>
<sequence length="127" mass="14304">MIGVSKIGLNVKDQDAAKEFWTKTMGFTEILDTPMGDAPGAPRWIEVRSPDDAVELTLFTPQFREDQIGSLANLVFECEDVEATVADLKERGVEIVDEPKIEFWGGWWASFKDPEGNHYGLTKREAR</sequence>
<dbReference type="Pfam" id="PF00903">
    <property type="entry name" value="Glyoxalase"/>
    <property type="match status" value="1"/>
</dbReference>
<reference evidence="2" key="1">
    <citation type="submission" date="2021-02" db="EMBL/GenBank/DDBJ databases">
        <title>Natronoglycomyces albus gen. nov., sp. nov, a haloalkaliphilic actinobacterium from a soda solonchak soil.</title>
        <authorList>
            <person name="Sorokin D.Y."/>
            <person name="Khijniak T.V."/>
            <person name="Zakharycheva A.P."/>
            <person name="Boueva O.V."/>
            <person name="Ariskina E.V."/>
            <person name="Hahnke R.L."/>
            <person name="Bunk B."/>
            <person name="Sproer C."/>
            <person name="Schumann P."/>
            <person name="Evtushenko L.I."/>
            <person name="Kublanov I.V."/>
        </authorList>
    </citation>
    <scope>NUCLEOTIDE SEQUENCE</scope>
    <source>
        <strain evidence="2">DSM 106290</strain>
    </source>
</reference>
<dbReference type="RefSeq" id="WP_213171485.1">
    <property type="nucleotide sequence ID" value="NZ_CP070496.1"/>
</dbReference>
<feature type="domain" description="VOC" evidence="1">
    <location>
        <begin position="3"/>
        <end position="124"/>
    </location>
</feature>
<dbReference type="KEGG" id="nav:JQS30_00590"/>
<evidence type="ECO:0000313" key="3">
    <source>
        <dbReference type="Proteomes" id="UP000662939"/>
    </source>
</evidence>
<dbReference type="InterPro" id="IPR037523">
    <property type="entry name" value="VOC_core"/>
</dbReference>
<organism evidence="2 3">
    <name type="scientific">Natronoglycomyces albus</name>
    <dbReference type="NCBI Taxonomy" id="2811108"/>
    <lineage>
        <taxon>Bacteria</taxon>
        <taxon>Bacillati</taxon>
        <taxon>Actinomycetota</taxon>
        <taxon>Actinomycetes</taxon>
        <taxon>Glycomycetales</taxon>
        <taxon>Glycomycetaceae</taxon>
        <taxon>Natronoglycomyces</taxon>
    </lineage>
</organism>
<dbReference type="SUPFAM" id="SSF54593">
    <property type="entry name" value="Glyoxalase/Bleomycin resistance protein/Dihydroxybiphenyl dioxygenase"/>
    <property type="match status" value="1"/>
</dbReference>
<evidence type="ECO:0000313" key="2">
    <source>
        <dbReference type="EMBL" id="QSB05477.1"/>
    </source>
</evidence>
<dbReference type="AlphaFoldDB" id="A0A895XKA7"/>
<evidence type="ECO:0000259" key="1">
    <source>
        <dbReference type="PROSITE" id="PS51819"/>
    </source>
</evidence>
<proteinExistence type="predicted"/>
<dbReference type="Gene3D" id="3.10.180.10">
    <property type="entry name" value="2,3-Dihydroxybiphenyl 1,2-Dioxygenase, domain 1"/>
    <property type="match status" value="1"/>
</dbReference>
<dbReference type="PROSITE" id="PS51819">
    <property type="entry name" value="VOC"/>
    <property type="match status" value="1"/>
</dbReference>
<dbReference type="InterPro" id="IPR029068">
    <property type="entry name" value="Glyas_Bleomycin-R_OHBP_Dase"/>
</dbReference>
<accession>A0A895XKA7</accession>
<gene>
    <name evidence="2" type="ORF">JQS30_00590</name>
</gene>
<dbReference type="PANTHER" id="PTHR36437:SF2">
    <property type="entry name" value="GLYOXALASE_BLEOMYCIN RESISTANCE PROTEIN_DIOXYGENASE"/>
    <property type="match status" value="1"/>
</dbReference>
<protein>
    <submittedName>
        <fullName evidence="2">VOC family protein</fullName>
    </submittedName>
</protein>
<dbReference type="PANTHER" id="PTHR36437">
    <property type="entry name" value="GLYOXALASE/BLEOMYCIN RESISTANCE PROTEIN/DIOXYGENASE"/>
    <property type="match status" value="1"/>
</dbReference>
<dbReference type="Proteomes" id="UP000662939">
    <property type="component" value="Chromosome"/>
</dbReference>
<keyword evidence="3" id="KW-1185">Reference proteome</keyword>